<name>H0EWZ9_GLAL7</name>
<proteinExistence type="predicted"/>
<keyword evidence="8" id="KW-1185">Reference proteome</keyword>
<accession>H0EWZ9</accession>
<evidence type="ECO:0000256" key="5">
    <source>
        <dbReference type="ARBA" id="ARBA00023163"/>
    </source>
</evidence>
<keyword evidence="1" id="KW-0479">Metal-binding</keyword>
<evidence type="ECO:0000313" key="7">
    <source>
        <dbReference type="EMBL" id="EHK96924.1"/>
    </source>
</evidence>
<keyword evidence="2" id="KW-0862">Zinc</keyword>
<dbReference type="AlphaFoldDB" id="H0EWZ9"/>
<evidence type="ECO:0000256" key="6">
    <source>
        <dbReference type="ARBA" id="ARBA00023242"/>
    </source>
</evidence>
<evidence type="ECO:0000256" key="4">
    <source>
        <dbReference type="ARBA" id="ARBA00023125"/>
    </source>
</evidence>
<gene>
    <name evidence="7" type="ORF">M7I_7324</name>
</gene>
<dbReference type="InParanoid" id="H0EWZ9"/>
<dbReference type="PANTHER" id="PTHR36206:SF4">
    <property type="entry name" value="HYPOTHETICAL CONSERVED PROTEIN (EUROFUNG)-RELATED"/>
    <property type="match status" value="1"/>
</dbReference>
<dbReference type="HOGENOM" id="CLU_1447833_0_0_1"/>
<sequence>MPLCFQDINEAKLYWELIMRRIPQELISESQIFLSEITRFERAFSSLYTHVQASGNTIDYICAACLRMHYLATKIMVAGTVFTSEMEYDVFLPEDRRVRREVCGVLFSNPNREGPWDRTMMAQAGKWIMEIEERGLDGEAPIPEENRVRLSRVMIDMERRRMVLQCVRRSGLDGGVLEWEEGVVELE</sequence>
<evidence type="ECO:0000256" key="3">
    <source>
        <dbReference type="ARBA" id="ARBA00023015"/>
    </source>
</evidence>
<evidence type="ECO:0000256" key="2">
    <source>
        <dbReference type="ARBA" id="ARBA00022833"/>
    </source>
</evidence>
<dbReference type="PANTHER" id="PTHR36206">
    <property type="entry name" value="ASPERCRYPTIN BIOSYNTHESIS CLUSTER-SPECIFIC TRANSCRIPTION REGULATOR ATNN-RELATED"/>
    <property type="match status" value="1"/>
</dbReference>
<keyword evidence="6" id="KW-0539">Nucleus</keyword>
<dbReference type="OrthoDB" id="3172332at2759"/>
<dbReference type="InterPro" id="IPR052360">
    <property type="entry name" value="Transcr_Regulatory_Proteins"/>
</dbReference>
<dbReference type="GO" id="GO:0046872">
    <property type="term" value="F:metal ion binding"/>
    <property type="evidence" value="ECO:0007669"/>
    <property type="project" value="UniProtKB-KW"/>
</dbReference>
<dbReference type="EMBL" id="AGUE01000215">
    <property type="protein sequence ID" value="EHK96924.1"/>
    <property type="molecule type" value="Genomic_DNA"/>
</dbReference>
<keyword evidence="4" id="KW-0238">DNA-binding</keyword>
<evidence type="ECO:0000256" key="1">
    <source>
        <dbReference type="ARBA" id="ARBA00022723"/>
    </source>
</evidence>
<evidence type="ECO:0000313" key="8">
    <source>
        <dbReference type="Proteomes" id="UP000005446"/>
    </source>
</evidence>
<organism evidence="7 8">
    <name type="scientific">Glarea lozoyensis (strain ATCC 74030 / MF5533)</name>
    <dbReference type="NCBI Taxonomy" id="1104152"/>
    <lineage>
        <taxon>Eukaryota</taxon>
        <taxon>Fungi</taxon>
        <taxon>Dikarya</taxon>
        <taxon>Ascomycota</taxon>
        <taxon>Pezizomycotina</taxon>
        <taxon>Leotiomycetes</taxon>
        <taxon>Helotiales</taxon>
        <taxon>Helotiaceae</taxon>
        <taxon>Glarea</taxon>
    </lineage>
</organism>
<comment type="caution">
    <text evidence="7">The sequence shown here is derived from an EMBL/GenBank/DDBJ whole genome shotgun (WGS) entry which is preliminary data.</text>
</comment>
<dbReference type="Proteomes" id="UP000005446">
    <property type="component" value="Unassembled WGS sequence"/>
</dbReference>
<keyword evidence="3" id="KW-0805">Transcription regulation</keyword>
<keyword evidence="5" id="KW-0804">Transcription</keyword>
<dbReference type="GO" id="GO:0003677">
    <property type="term" value="F:DNA binding"/>
    <property type="evidence" value="ECO:0007669"/>
    <property type="project" value="UniProtKB-KW"/>
</dbReference>
<protein>
    <submittedName>
        <fullName evidence="7">Uncharacterized protein</fullName>
    </submittedName>
</protein>
<reference evidence="7 8" key="1">
    <citation type="journal article" date="2012" name="Eukaryot. Cell">
        <title>Genome sequence of the fungus Glarea lozoyensis: the first genome sequence of a species from the Helotiaceae family.</title>
        <authorList>
            <person name="Youssar L."/>
            <person name="Gruening B.A."/>
            <person name="Erxleben A."/>
            <person name="Guenther S."/>
            <person name="Huettel W."/>
        </authorList>
    </citation>
    <scope>NUCLEOTIDE SEQUENCE [LARGE SCALE GENOMIC DNA]</scope>
    <source>
        <strain evidence="8">ATCC 74030 / MF5533</strain>
    </source>
</reference>